<comment type="subcellular location">
    <subcellularLocation>
        <location evidence="1 7">Cytoplasm</location>
    </subcellularLocation>
</comment>
<evidence type="ECO:0000313" key="8">
    <source>
        <dbReference type="EMBL" id="TRW92891.1"/>
    </source>
</evidence>
<dbReference type="SUPFAM" id="SSF56784">
    <property type="entry name" value="HAD-like"/>
    <property type="match status" value="1"/>
</dbReference>
<proteinExistence type="inferred from homology"/>
<accession>A0ABY3C8H1</accession>
<keyword evidence="5 7" id="KW-0119">Carbohydrate metabolism</keyword>
<dbReference type="InterPro" id="IPR006543">
    <property type="entry name" value="Histidinol-phos"/>
</dbReference>
<dbReference type="NCBIfam" id="TIGR01656">
    <property type="entry name" value="Histidinol-ppas"/>
    <property type="match status" value="1"/>
</dbReference>
<dbReference type="RefSeq" id="WP_127028562.1">
    <property type="nucleotide sequence ID" value="NZ_RYFG02000105.1"/>
</dbReference>
<protein>
    <recommendedName>
        <fullName evidence="6 7">D,D-heptose 1,7-bisphosphate phosphatase</fullName>
        <ecNumber evidence="7">3.1.3.-</ecNumber>
    </recommendedName>
</protein>
<evidence type="ECO:0000256" key="1">
    <source>
        <dbReference type="ARBA" id="ARBA00004496"/>
    </source>
</evidence>
<keyword evidence="9" id="KW-1185">Reference proteome</keyword>
<keyword evidence="2 7" id="KW-0963">Cytoplasm</keyword>
<comment type="caution">
    <text evidence="8">The sequence shown here is derived from an EMBL/GenBank/DDBJ whole genome shotgun (WGS) entry which is preliminary data.</text>
</comment>
<dbReference type="Gene3D" id="3.40.50.1000">
    <property type="entry name" value="HAD superfamily/HAD-like"/>
    <property type="match status" value="1"/>
</dbReference>
<dbReference type="InterPro" id="IPR036412">
    <property type="entry name" value="HAD-like_sf"/>
</dbReference>
<dbReference type="EC" id="3.1.3.-" evidence="7"/>
<dbReference type="PIRSF" id="PIRSF004682">
    <property type="entry name" value="GmhB"/>
    <property type="match status" value="1"/>
</dbReference>
<dbReference type="GO" id="GO:0034200">
    <property type="term" value="F:D-glycero-beta-D-manno-heptose 1,7-bisphosphate 7-phosphatase activity"/>
    <property type="evidence" value="ECO:0007669"/>
    <property type="project" value="UniProtKB-EC"/>
</dbReference>
<dbReference type="InterPro" id="IPR006549">
    <property type="entry name" value="HAD-SF_hydro_IIIA"/>
</dbReference>
<name>A0ABY3C8H1_9GAMM</name>
<evidence type="ECO:0000256" key="6">
    <source>
        <dbReference type="ARBA" id="ARBA00031828"/>
    </source>
</evidence>
<evidence type="ECO:0000256" key="7">
    <source>
        <dbReference type="PIRNR" id="PIRNR004682"/>
    </source>
</evidence>
<evidence type="ECO:0000256" key="2">
    <source>
        <dbReference type="ARBA" id="ARBA00022490"/>
    </source>
</evidence>
<dbReference type="NCBIfam" id="TIGR01662">
    <property type="entry name" value="HAD-SF-IIIA"/>
    <property type="match status" value="1"/>
</dbReference>
<reference evidence="8 9" key="1">
    <citation type="journal article" date="2019" name="Antonie Van Leeuwenhoek">
        <title>Description of 'Ca. Methylobacter oryzae' KRF1, a novel species from the environmentally important Methylobacter clade 2.</title>
        <authorList>
            <person name="Khatri K."/>
            <person name="Mohite J.A."/>
            <person name="Pandit P.S."/>
            <person name="Bahulikar R."/>
            <person name="Rahalkar M.C."/>
        </authorList>
    </citation>
    <scope>NUCLEOTIDE SEQUENCE [LARGE SCALE GENOMIC DNA]</scope>
    <source>
        <strain evidence="8 9">KRF1</strain>
    </source>
</reference>
<dbReference type="Proteomes" id="UP000733744">
    <property type="component" value="Unassembled WGS sequence"/>
</dbReference>
<organism evidence="8 9">
    <name type="scientific">Candidatus Methylobacter oryzae</name>
    <dbReference type="NCBI Taxonomy" id="2497749"/>
    <lineage>
        <taxon>Bacteria</taxon>
        <taxon>Pseudomonadati</taxon>
        <taxon>Pseudomonadota</taxon>
        <taxon>Gammaproteobacteria</taxon>
        <taxon>Methylococcales</taxon>
        <taxon>Methylococcaceae</taxon>
        <taxon>Methylobacter</taxon>
    </lineage>
</organism>
<sequence>MSQNRYVLLDRDGVINHDSDEFIKSPEQWLPIDGSLEAIALLNRHGYKVVVITNQSGLARGLFDADTLEKIHAKMQRMTEEKGGKIDAIYFCPHGPDDDCACRKPKPGLFKAFAADNNIKLDGMTAIGDSLRDLQAAKAAGANPILVKTGKGQKTLTENPNLDIPVFETLYDAAQYLTSRPQT</sequence>
<keyword evidence="3" id="KW-0479">Metal-binding</keyword>
<dbReference type="PANTHER" id="PTHR42891">
    <property type="entry name" value="D-GLYCERO-BETA-D-MANNO-HEPTOSE-1,7-BISPHOSPHATE 7-PHOSPHATASE"/>
    <property type="match status" value="1"/>
</dbReference>
<keyword evidence="4 7" id="KW-0378">Hydrolase</keyword>
<evidence type="ECO:0000256" key="4">
    <source>
        <dbReference type="ARBA" id="ARBA00022801"/>
    </source>
</evidence>
<dbReference type="NCBIfam" id="NF006506">
    <property type="entry name" value="PRK08942.1"/>
    <property type="match status" value="1"/>
</dbReference>
<evidence type="ECO:0000256" key="5">
    <source>
        <dbReference type="ARBA" id="ARBA00023277"/>
    </source>
</evidence>
<dbReference type="CDD" id="cd07503">
    <property type="entry name" value="HAD_HisB-N"/>
    <property type="match status" value="1"/>
</dbReference>
<gene>
    <name evidence="8" type="primary">gmhB</name>
    <name evidence="8" type="ORF">EKO24_014120</name>
</gene>
<evidence type="ECO:0000256" key="3">
    <source>
        <dbReference type="ARBA" id="ARBA00022723"/>
    </source>
</evidence>
<dbReference type="Pfam" id="PF13242">
    <property type="entry name" value="Hydrolase_like"/>
    <property type="match status" value="1"/>
</dbReference>
<dbReference type="PANTHER" id="PTHR42891:SF1">
    <property type="entry name" value="D-GLYCERO-BETA-D-MANNO-HEPTOSE-1,7-BISPHOSPHATE 7-PHOSPHATASE"/>
    <property type="match status" value="1"/>
</dbReference>
<dbReference type="InterPro" id="IPR004446">
    <property type="entry name" value="Heptose_bisP_phosphatase"/>
</dbReference>
<dbReference type="EMBL" id="RYFG02000105">
    <property type="protein sequence ID" value="TRW92891.1"/>
    <property type="molecule type" value="Genomic_DNA"/>
</dbReference>
<evidence type="ECO:0000313" key="9">
    <source>
        <dbReference type="Proteomes" id="UP000733744"/>
    </source>
</evidence>
<comment type="similarity">
    <text evidence="7">Belongs to the gmhB family.</text>
</comment>
<dbReference type="InterPro" id="IPR023214">
    <property type="entry name" value="HAD_sf"/>
</dbReference>